<dbReference type="AlphaFoldDB" id="A0A1G5SDJ9"/>
<dbReference type="STRING" id="51642.NSMM_340003"/>
<gene>
    <name evidence="1" type="ORF">NSMM_340003</name>
</gene>
<organism evidence="1 2">
    <name type="scientific">Nitrosomonas mobilis</name>
    <dbReference type="NCBI Taxonomy" id="51642"/>
    <lineage>
        <taxon>Bacteria</taxon>
        <taxon>Pseudomonadati</taxon>
        <taxon>Pseudomonadota</taxon>
        <taxon>Betaproteobacteria</taxon>
        <taxon>Nitrosomonadales</taxon>
        <taxon>Nitrosomonadaceae</taxon>
        <taxon>Nitrosomonas</taxon>
    </lineage>
</organism>
<reference evidence="1 2" key="1">
    <citation type="submission" date="2016-10" db="EMBL/GenBank/DDBJ databases">
        <authorList>
            <person name="de Groot N.N."/>
        </authorList>
    </citation>
    <scope>NUCLEOTIDE SEQUENCE [LARGE SCALE GENOMIC DNA]</scope>
    <source>
        <strain evidence="1">1</strain>
    </source>
</reference>
<sequence>MKAVQLSFIKRKLTELSRELYLDTRLDDA</sequence>
<accession>A0A1G5SDJ9</accession>
<evidence type="ECO:0000313" key="1">
    <source>
        <dbReference type="EMBL" id="SCZ85067.1"/>
    </source>
</evidence>
<protein>
    <submittedName>
        <fullName evidence="1">Uncharacterized protein</fullName>
    </submittedName>
</protein>
<evidence type="ECO:0000313" key="2">
    <source>
        <dbReference type="Proteomes" id="UP000198729"/>
    </source>
</evidence>
<dbReference type="Proteomes" id="UP000198729">
    <property type="component" value="Unassembled WGS sequence"/>
</dbReference>
<proteinExistence type="predicted"/>
<keyword evidence="2" id="KW-1185">Reference proteome</keyword>
<name>A0A1G5SDJ9_9PROT</name>
<dbReference type="EMBL" id="FMWO01000041">
    <property type="protein sequence ID" value="SCZ85067.1"/>
    <property type="molecule type" value="Genomic_DNA"/>
</dbReference>